<dbReference type="Proteomes" id="UP000041254">
    <property type="component" value="Unassembled WGS sequence"/>
</dbReference>
<dbReference type="VEuPathDB" id="CryptoDB:Vbra_19405"/>
<gene>
    <name evidence="1" type="ORF">Vbra_19405</name>
</gene>
<accession>A0A0G4H301</accession>
<reference evidence="1 2" key="1">
    <citation type="submission" date="2014-11" db="EMBL/GenBank/DDBJ databases">
        <authorList>
            <person name="Zhu J."/>
            <person name="Qi W."/>
            <person name="Song R."/>
        </authorList>
    </citation>
    <scope>NUCLEOTIDE SEQUENCE [LARGE SCALE GENOMIC DNA]</scope>
</reference>
<organism evidence="1 2">
    <name type="scientific">Vitrella brassicaformis (strain CCMP3155)</name>
    <dbReference type="NCBI Taxonomy" id="1169540"/>
    <lineage>
        <taxon>Eukaryota</taxon>
        <taxon>Sar</taxon>
        <taxon>Alveolata</taxon>
        <taxon>Colpodellida</taxon>
        <taxon>Vitrellaceae</taxon>
        <taxon>Vitrella</taxon>
    </lineage>
</organism>
<dbReference type="EMBL" id="CDMY01000954">
    <property type="protein sequence ID" value="CEM37810.1"/>
    <property type="molecule type" value="Genomic_DNA"/>
</dbReference>
<protein>
    <submittedName>
        <fullName evidence="1">Uncharacterized protein</fullName>
    </submittedName>
</protein>
<name>A0A0G4H301_VITBC</name>
<dbReference type="InParanoid" id="A0A0G4H301"/>
<sequence length="833" mass="90116">MVPSAPSSLDFSQLVKLLIHFQGRSTISEAAVPHEVLERVLTHLQTSHTGGFVLHHVAKAGCRDSSFWARAAAALTDGVVRQYDGKAVAMTCNAFARARRAEGDVMRRLERQMVTLIEDSHSLQRGHCGVSAQDLAMTVNAWAQLNYFPLQPSLSPLCRAARARATGPLGDFDGKTIALLLNGWGKMDARPSCDDCRHASCLSALVAHFAGSVSSTDLNSQDVALLMGSVGQAMEQCDESRAAVLKEMGVDLLGRAMELLNGGRFRNNHELVAFYNAATRWWLSLPAKGDVRASLEQLTASLMQRLTPSLSSLPSASVIILANAMTRVLSDEGCYGSPAHTQSAYPFLDLLCRDLANRDTRALAGLSAQDLANVSHVLGVLMEREGGHHEHEHEGASQLLGRLVAFLSSRPVAQGSIIHQCDVRHLCCIVNGLAKCSGRLDGSIRGVVERLAARTMMLPHDKWTLPEASLTASGMWVLQAIAFASEPALVGYPLWSFIIDRLLSPHLAALTRLPSLSPAQLQTLASVAALLSNVHGRVVMEEEAGTSPGRWGVMVNGCVGLLVDVLAGRVWEKGINGKTYATLFCSLVKLPVVRAGGPSSHGPSNGVMLLERLLQTRDEASSVALTLMPSLSAGETDDVLWALRQPAVAKTASLQRSRWRIFDLITQRLSISPPDRHQRASLPLLCLESADRWALLGVFTGCAEMMGARQTQKGRREATAAALLDELVDRFYDHLSRHVADGDQKYCGQLMYTLRLIDEGSPDADYDDTRTAVGYRLLVQLAQQARARMHQLMADSQQSSERAEVLADPSGYVHGTQQHDAGAGVRVSANVAN</sequence>
<evidence type="ECO:0000313" key="1">
    <source>
        <dbReference type="EMBL" id="CEM37810.1"/>
    </source>
</evidence>
<keyword evidence="2" id="KW-1185">Reference proteome</keyword>
<proteinExistence type="predicted"/>
<evidence type="ECO:0000313" key="2">
    <source>
        <dbReference type="Proteomes" id="UP000041254"/>
    </source>
</evidence>
<dbReference type="AlphaFoldDB" id="A0A0G4H301"/>